<protein>
    <submittedName>
        <fullName evidence="5">Carboxylesterase NlhH</fullName>
        <ecNumber evidence="5">3.1.1.1</ecNumber>
    </submittedName>
</protein>
<evidence type="ECO:0000256" key="2">
    <source>
        <dbReference type="SAM" id="MobiDB-lite"/>
    </source>
</evidence>
<dbReference type="InterPro" id="IPR029058">
    <property type="entry name" value="AB_hydrolase_fold"/>
</dbReference>
<dbReference type="InterPro" id="IPR050300">
    <property type="entry name" value="GDXG_lipolytic_enzyme"/>
</dbReference>
<dbReference type="EMBL" id="CP036278">
    <property type="protein sequence ID" value="QDU55017.1"/>
    <property type="molecule type" value="Genomic_DNA"/>
</dbReference>
<feature type="region of interest" description="Disordered" evidence="2">
    <location>
        <begin position="268"/>
        <end position="301"/>
    </location>
</feature>
<feature type="domain" description="BD-FAE-like" evidence="4">
    <location>
        <begin position="40"/>
        <end position="247"/>
    </location>
</feature>
<dbReference type="PANTHER" id="PTHR48081:SF13">
    <property type="entry name" value="ALPHA_BETA HYDROLASE"/>
    <property type="match status" value="1"/>
</dbReference>
<dbReference type="Pfam" id="PF20434">
    <property type="entry name" value="BD-FAE"/>
    <property type="match status" value="1"/>
</dbReference>
<proteinExistence type="predicted"/>
<feature type="compositionally biased region" description="Basic and acidic residues" evidence="2">
    <location>
        <begin position="273"/>
        <end position="301"/>
    </location>
</feature>
<evidence type="ECO:0000313" key="6">
    <source>
        <dbReference type="Proteomes" id="UP000315750"/>
    </source>
</evidence>
<evidence type="ECO:0000313" key="5">
    <source>
        <dbReference type="EMBL" id="QDU55017.1"/>
    </source>
</evidence>
<name>A0A518AJU4_9BACT</name>
<feature type="signal peptide" evidence="3">
    <location>
        <begin position="1"/>
        <end position="21"/>
    </location>
</feature>
<keyword evidence="1 5" id="KW-0378">Hydrolase</keyword>
<gene>
    <name evidence="5" type="primary">nlhH_1</name>
    <name evidence="5" type="ORF">Pan181_12020</name>
</gene>
<feature type="chain" id="PRO_5022222449" evidence="3">
    <location>
        <begin position="22"/>
        <end position="301"/>
    </location>
</feature>
<evidence type="ECO:0000259" key="4">
    <source>
        <dbReference type="Pfam" id="PF20434"/>
    </source>
</evidence>
<accession>A0A518AJU4</accession>
<evidence type="ECO:0000256" key="3">
    <source>
        <dbReference type="SAM" id="SignalP"/>
    </source>
</evidence>
<keyword evidence="6" id="KW-1185">Reference proteome</keyword>
<dbReference type="Proteomes" id="UP000315750">
    <property type="component" value="Chromosome"/>
</dbReference>
<dbReference type="RefSeq" id="WP_197528949.1">
    <property type="nucleotide sequence ID" value="NZ_CP036278.1"/>
</dbReference>
<dbReference type="InterPro" id="IPR049492">
    <property type="entry name" value="BD-FAE-like_dom"/>
</dbReference>
<reference evidence="5 6" key="1">
    <citation type="submission" date="2019-02" db="EMBL/GenBank/DDBJ databases">
        <title>Deep-cultivation of Planctomycetes and their phenomic and genomic characterization uncovers novel biology.</title>
        <authorList>
            <person name="Wiegand S."/>
            <person name="Jogler M."/>
            <person name="Boedeker C."/>
            <person name="Pinto D."/>
            <person name="Vollmers J."/>
            <person name="Rivas-Marin E."/>
            <person name="Kohn T."/>
            <person name="Peeters S.H."/>
            <person name="Heuer A."/>
            <person name="Rast P."/>
            <person name="Oberbeckmann S."/>
            <person name="Bunk B."/>
            <person name="Jeske O."/>
            <person name="Meyerdierks A."/>
            <person name="Storesund J.E."/>
            <person name="Kallscheuer N."/>
            <person name="Luecker S."/>
            <person name="Lage O.M."/>
            <person name="Pohl T."/>
            <person name="Merkel B.J."/>
            <person name="Hornburger P."/>
            <person name="Mueller R.-W."/>
            <person name="Bruemmer F."/>
            <person name="Labrenz M."/>
            <person name="Spormann A.M."/>
            <person name="Op den Camp H."/>
            <person name="Overmann J."/>
            <person name="Amann R."/>
            <person name="Jetten M.S.M."/>
            <person name="Mascher T."/>
            <person name="Medema M.H."/>
            <person name="Devos D.P."/>
            <person name="Kaster A.-K."/>
            <person name="Ovreas L."/>
            <person name="Rohde M."/>
            <person name="Galperin M.Y."/>
            <person name="Jogler C."/>
        </authorList>
    </citation>
    <scope>NUCLEOTIDE SEQUENCE [LARGE SCALE GENOMIC DNA]</scope>
    <source>
        <strain evidence="5 6">Pan181</strain>
    </source>
</reference>
<keyword evidence="3" id="KW-0732">Signal</keyword>
<dbReference type="AlphaFoldDB" id="A0A518AJU4"/>
<dbReference type="KEGG" id="amuc:Pan181_12020"/>
<organism evidence="5 6">
    <name type="scientific">Aeoliella mucimassa</name>
    <dbReference type="NCBI Taxonomy" id="2527972"/>
    <lineage>
        <taxon>Bacteria</taxon>
        <taxon>Pseudomonadati</taxon>
        <taxon>Planctomycetota</taxon>
        <taxon>Planctomycetia</taxon>
        <taxon>Pirellulales</taxon>
        <taxon>Lacipirellulaceae</taxon>
        <taxon>Aeoliella</taxon>
    </lineage>
</organism>
<evidence type="ECO:0000256" key="1">
    <source>
        <dbReference type="ARBA" id="ARBA00022801"/>
    </source>
</evidence>
<sequence precursor="true">MRKVVASALVWSMLLVGWAHGEEQVLRDIAYDDQHESQKLDVYLADTQEPAPVMVFIHGGGWEAGSKADVPYFLRKANNEGWLAVVSVEYRFTNVAVHPAQVDDCARAIQYVRQHAEEWNIAPHRIGVTGGSAGGHLTAYMALQDDEANPDSDDPVARQSSRVAFAIPFAGPTDWGLLSKIEHTHPGYFRLLGVAPGTPADQLEAERVKDVSPASFASDDDPPMLIVHGDADKIVPFEHAAVLEAALEKAEVEVELYVVKGGSHGVAGAGGEGGERAEAYMREKFGHAEPAPSKEAEVAQP</sequence>
<dbReference type="Gene3D" id="3.40.50.1820">
    <property type="entry name" value="alpha/beta hydrolase"/>
    <property type="match status" value="1"/>
</dbReference>
<dbReference type="EC" id="3.1.1.1" evidence="5"/>
<dbReference type="GO" id="GO:0106435">
    <property type="term" value="F:carboxylesterase activity"/>
    <property type="evidence" value="ECO:0007669"/>
    <property type="project" value="UniProtKB-EC"/>
</dbReference>
<dbReference type="SUPFAM" id="SSF53474">
    <property type="entry name" value="alpha/beta-Hydrolases"/>
    <property type="match status" value="1"/>
</dbReference>
<dbReference type="PANTHER" id="PTHR48081">
    <property type="entry name" value="AB HYDROLASE SUPERFAMILY PROTEIN C4A8.06C"/>
    <property type="match status" value="1"/>
</dbReference>